<protein>
    <recommendedName>
        <fullName evidence="2">UVR domain-containing protein</fullName>
    </recommendedName>
</protein>
<dbReference type="RefSeq" id="WP_036200799.1">
    <property type="nucleotide sequence ID" value="NZ_AVCY01000005.1"/>
</dbReference>
<dbReference type="GO" id="GO:0008270">
    <property type="term" value="F:zinc ion binding"/>
    <property type="evidence" value="ECO:0007669"/>
    <property type="project" value="TreeGrafter"/>
</dbReference>
<feature type="domain" description="UVR" evidence="2">
    <location>
        <begin position="140"/>
        <end position="175"/>
    </location>
</feature>
<keyword evidence="4" id="KW-1185">Reference proteome</keyword>
<dbReference type="GO" id="GO:1990170">
    <property type="term" value="P:stress response to cadmium ion"/>
    <property type="evidence" value="ECO:0007669"/>
    <property type="project" value="TreeGrafter"/>
</dbReference>
<gene>
    <name evidence="3" type="ORF">CD33_11490</name>
</gene>
<evidence type="ECO:0000313" key="4">
    <source>
        <dbReference type="Proteomes" id="UP000030408"/>
    </source>
</evidence>
<dbReference type="PANTHER" id="PTHR38430">
    <property type="entry name" value="PROTEIN-ARGININE KINASE ACTIVATOR PROTEIN"/>
    <property type="match status" value="1"/>
</dbReference>
<name>A0A0A3HRZ4_9BACL</name>
<organism evidence="3 4">
    <name type="scientific">Ureibacillus sinduriensis BLB-1 = JCM 15800</name>
    <dbReference type="NCBI Taxonomy" id="1384057"/>
    <lineage>
        <taxon>Bacteria</taxon>
        <taxon>Bacillati</taxon>
        <taxon>Bacillota</taxon>
        <taxon>Bacilli</taxon>
        <taxon>Bacillales</taxon>
        <taxon>Caryophanaceae</taxon>
        <taxon>Ureibacillus</taxon>
    </lineage>
</organism>
<evidence type="ECO:0000259" key="2">
    <source>
        <dbReference type="PROSITE" id="PS50151"/>
    </source>
</evidence>
<dbReference type="Gene3D" id="4.10.860.10">
    <property type="entry name" value="UVR domain"/>
    <property type="match status" value="1"/>
</dbReference>
<dbReference type="SUPFAM" id="SSF46600">
    <property type="entry name" value="C-terminal UvrC-binding domain of UvrB"/>
    <property type="match status" value="1"/>
</dbReference>
<accession>A0A0A3HRZ4</accession>
<dbReference type="Pfam" id="PF02151">
    <property type="entry name" value="UVR"/>
    <property type="match status" value="1"/>
</dbReference>
<dbReference type="InterPro" id="IPR036876">
    <property type="entry name" value="UVR_dom_sf"/>
</dbReference>
<dbReference type="AlphaFoldDB" id="A0A0A3HRZ4"/>
<dbReference type="OrthoDB" id="9788704at2"/>
<dbReference type="PANTHER" id="PTHR38430:SF1">
    <property type="entry name" value="PROTEIN-ARGININE KINASE ACTIVATOR PROTEIN"/>
    <property type="match status" value="1"/>
</dbReference>
<dbReference type="InterPro" id="IPR001943">
    <property type="entry name" value="UVR_dom"/>
</dbReference>
<dbReference type="STRING" id="1384057.CD33_11490"/>
<sequence length="184" mass="20895">MNCEHCKERLATVTVTQVVNGQKSEKHYCEVCAQSFHPFNLDFHKEEQIPIHQLVSNLFGLPVWNSGAQEKAPSTPKKSDQCPTCGFTFRKFLNEGKLGCPQCYETFGKQLPLVLSKIQAGTTHSGKAPGKPNHHNEWIKKQIDSTREQLQLAIHEERFEDAAELRDEIRELERKLERGGVDAP</sequence>
<dbReference type="PIRSF" id="PIRSF015034">
    <property type="entry name" value="YacH"/>
    <property type="match status" value="1"/>
</dbReference>
<dbReference type="GO" id="GO:0046870">
    <property type="term" value="F:cadmium ion binding"/>
    <property type="evidence" value="ECO:0007669"/>
    <property type="project" value="TreeGrafter"/>
</dbReference>
<dbReference type="Proteomes" id="UP000030408">
    <property type="component" value="Unassembled WGS sequence"/>
</dbReference>
<dbReference type="GO" id="GO:1990169">
    <property type="term" value="P:stress response to copper ion"/>
    <property type="evidence" value="ECO:0007669"/>
    <property type="project" value="TreeGrafter"/>
</dbReference>
<dbReference type="EMBL" id="JPVO01000051">
    <property type="protein sequence ID" value="KGR75341.1"/>
    <property type="molecule type" value="Genomic_DNA"/>
</dbReference>
<dbReference type="GO" id="GO:0050897">
    <property type="term" value="F:cobalt ion binding"/>
    <property type="evidence" value="ECO:0007669"/>
    <property type="project" value="TreeGrafter"/>
</dbReference>
<feature type="coiled-coil region" evidence="1">
    <location>
        <begin position="155"/>
        <end position="182"/>
    </location>
</feature>
<dbReference type="InterPro" id="IPR025542">
    <property type="entry name" value="YacH"/>
</dbReference>
<proteinExistence type="predicted"/>
<dbReference type="GO" id="GO:0005507">
    <property type="term" value="F:copper ion binding"/>
    <property type="evidence" value="ECO:0007669"/>
    <property type="project" value="TreeGrafter"/>
</dbReference>
<keyword evidence="1" id="KW-0175">Coiled coil</keyword>
<evidence type="ECO:0000313" key="3">
    <source>
        <dbReference type="EMBL" id="KGR75341.1"/>
    </source>
</evidence>
<dbReference type="eggNOG" id="COG3880">
    <property type="taxonomic scope" value="Bacteria"/>
</dbReference>
<dbReference type="PROSITE" id="PS50151">
    <property type="entry name" value="UVR"/>
    <property type="match status" value="1"/>
</dbReference>
<comment type="caution">
    <text evidence="3">The sequence shown here is derived from an EMBL/GenBank/DDBJ whole genome shotgun (WGS) entry which is preliminary data.</text>
</comment>
<evidence type="ECO:0000256" key="1">
    <source>
        <dbReference type="SAM" id="Coils"/>
    </source>
</evidence>
<reference evidence="3 4" key="1">
    <citation type="submission" date="2014-02" db="EMBL/GenBank/DDBJ databases">
        <title>Draft genome sequence of Lysinibacillus sinduriensis JCM 15800.</title>
        <authorList>
            <person name="Zhang F."/>
            <person name="Wang G."/>
            <person name="Zhang L."/>
        </authorList>
    </citation>
    <scope>NUCLEOTIDE SEQUENCE [LARGE SCALE GENOMIC DNA]</scope>
    <source>
        <strain evidence="3 4">JCM 15800</strain>
    </source>
</reference>